<evidence type="ECO:0000256" key="1">
    <source>
        <dbReference type="SAM" id="MobiDB-lite"/>
    </source>
</evidence>
<dbReference type="EMBL" id="BOLY01000001">
    <property type="protein sequence ID" value="GIZ36684.1"/>
    <property type="molecule type" value="Genomic_DNA"/>
</dbReference>
<protein>
    <submittedName>
        <fullName evidence="3">Uncharacterized protein</fullName>
    </submittedName>
</protein>
<evidence type="ECO:0000256" key="2">
    <source>
        <dbReference type="SAM" id="Phobius"/>
    </source>
</evidence>
<organism evidence="3 4">
    <name type="scientific">Cercospora kikuchii</name>
    <dbReference type="NCBI Taxonomy" id="84275"/>
    <lineage>
        <taxon>Eukaryota</taxon>
        <taxon>Fungi</taxon>
        <taxon>Dikarya</taxon>
        <taxon>Ascomycota</taxon>
        <taxon>Pezizomycotina</taxon>
        <taxon>Dothideomycetes</taxon>
        <taxon>Dothideomycetidae</taxon>
        <taxon>Mycosphaerellales</taxon>
        <taxon>Mycosphaerellaceae</taxon>
        <taxon>Cercospora</taxon>
    </lineage>
</organism>
<dbReference type="OrthoDB" id="3557612at2759"/>
<sequence>MSSNDQDETQLLSHPARVRRTRELIRAADSPGTPGGRRSHRQYPQALNGVPTSQQRSPRHNQQGASLALDPKVQGAQTKAATAEPVDSAPEINACFLCFRDDLLHWTVIVDLAGIFEGRESTTPPIGAEQMSLDDERLKLANYEIHAMQAMREAAYRVHGRWKRWLPWYGIRTVEEVKFHFDDISKNDRAPVKITFLDAEAIREHAQRILDDAKAIVQHGLADSQCWGPDDHTQECLEDQMLGKVCIFDQVPGATKRLRGYRTRHWLKECIQNSQRAQGRVFLERGFLQESFVYRRQAIGLPVNAEALGFSVEMRGIYVTMGWNLGRMSRHVRTGSVYTLTGLAIVWLASVLWAGPKGDWQTAWAFGQLLVASLAMILHHT</sequence>
<keyword evidence="4" id="KW-1185">Reference proteome</keyword>
<proteinExistence type="predicted"/>
<keyword evidence="2" id="KW-0472">Membrane</keyword>
<evidence type="ECO:0000313" key="3">
    <source>
        <dbReference type="EMBL" id="GIZ36684.1"/>
    </source>
</evidence>
<accession>A0A9P3C3D0</accession>
<dbReference type="Proteomes" id="UP000825890">
    <property type="component" value="Unassembled WGS sequence"/>
</dbReference>
<keyword evidence="2" id="KW-0812">Transmembrane</keyword>
<evidence type="ECO:0000313" key="4">
    <source>
        <dbReference type="Proteomes" id="UP000825890"/>
    </source>
</evidence>
<feature type="region of interest" description="Disordered" evidence="1">
    <location>
        <begin position="1"/>
        <end position="67"/>
    </location>
</feature>
<gene>
    <name evidence="3" type="ORF">CKM354_000015200</name>
</gene>
<dbReference type="AlphaFoldDB" id="A0A9P3C3D0"/>
<comment type="caution">
    <text evidence="3">The sequence shown here is derived from an EMBL/GenBank/DDBJ whole genome shotgun (WGS) entry which is preliminary data.</text>
</comment>
<feature type="compositionally biased region" description="Polar residues" evidence="1">
    <location>
        <begin position="50"/>
        <end position="65"/>
    </location>
</feature>
<feature type="transmembrane region" description="Helical" evidence="2">
    <location>
        <begin position="337"/>
        <end position="355"/>
    </location>
</feature>
<dbReference type="GeneID" id="68285727"/>
<feature type="transmembrane region" description="Helical" evidence="2">
    <location>
        <begin position="361"/>
        <end position="378"/>
    </location>
</feature>
<dbReference type="RefSeq" id="XP_044651171.1">
    <property type="nucleotide sequence ID" value="XM_044795236.1"/>
</dbReference>
<reference evidence="3 4" key="1">
    <citation type="submission" date="2021-01" db="EMBL/GenBank/DDBJ databases">
        <title>Cercospora kikuchii MAFF 305040 whole genome shotgun sequence.</title>
        <authorList>
            <person name="Kashiwa T."/>
            <person name="Suzuki T."/>
        </authorList>
    </citation>
    <scope>NUCLEOTIDE SEQUENCE [LARGE SCALE GENOMIC DNA]</scope>
    <source>
        <strain evidence="3 4">MAFF 305040</strain>
    </source>
</reference>
<name>A0A9P3C3D0_9PEZI</name>
<keyword evidence="2" id="KW-1133">Transmembrane helix</keyword>